<dbReference type="AlphaFoldDB" id="A0ABD3IDW2"/>
<dbReference type="PANTHER" id="PTHR36703:SF1">
    <property type="entry name" value="TRIACYLGLYCEROL LIPASE-LIKE PROTEIN"/>
    <property type="match status" value="1"/>
</dbReference>
<evidence type="ECO:0000313" key="3">
    <source>
        <dbReference type="Proteomes" id="UP001633002"/>
    </source>
</evidence>
<dbReference type="Proteomes" id="UP001633002">
    <property type="component" value="Unassembled WGS sequence"/>
</dbReference>
<gene>
    <name evidence="2" type="ORF">R1sor_019311</name>
</gene>
<evidence type="ECO:0000313" key="2">
    <source>
        <dbReference type="EMBL" id="KAL3701289.1"/>
    </source>
</evidence>
<protein>
    <recommendedName>
        <fullName evidence="4">ATP synthase protein MI25</fullName>
    </recommendedName>
</protein>
<proteinExistence type="predicted"/>
<dbReference type="EMBL" id="JBJQOH010000001">
    <property type="protein sequence ID" value="KAL3701289.1"/>
    <property type="molecule type" value="Genomic_DNA"/>
</dbReference>
<name>A0ABD3IDW2_9MARC</name>
<dbReference type="PANTHER" id="PTHR36703">
    <property type="entry name" value="TRIACYLGLYCEROL LIPASE-LIKE PROTEIN"/>
    <property type="match status" value="1"/>
</dbReference>
<sequence length="151" mass="16554">MQHVRQTFAQAQRAVNDTFNSLKTVFEKHNVVLTIGGSIASAGAAWAGYAARQVHQKKVEDRLNSLEHVMTNVHQLEEEQVKALVQQVGVSYKACAATAGTTLVIGYGLGFRGGRWYAIKRYQKQQRKLLQLEKGSKPDTSSSAKAPAAVK</sequence>
<reference evidence="2 3" key="1">
    <citation type="submission" date="2024-09" db="EMBL/GenBank/DDBJ databases">
        <title>Chromosome-scale assembly of Riccia sorocarpa.</title>
        <authorList>
            <person name="Paukszto L."/>
        </authorList>
    </citation>
    <scope>NUCLEOTIDE SEQUENCE [LARGE SCALE GENOMIC DNA]</scope>
    <source>
        <strain evidence="2">LP-2024</strain>
        <tissue evidence="2">Aerial parts of the thallus</tissue>
    </source>
</reference>
<accession>A0ABD3IDW2</accession>
<comment type="caution">
    <text evidence="2">The sequence shown here is derived from an EMBL/GenBank/DDBJ whole genome shotgun (WGS) entry which is preliminary data.</text>
</comment>
<organism evidence="2 3">
    <name type="scientific">Riccia sorocarpa</name>
    <dbReference type="NCBI Taxonomy" id="122646"/>
    <lineage>
        <taxon>Eukaryota</taxon>
        <taxon>Viridiplantae</taxon>
        <taxon>Streptophyta</taxon>
        <taxon>Embryophyta</taxon>
        <taxon>Marchantiophyta</taxon>
        <taxon>Marchantiopsida</taxon>
        <taxon>Marchantiidae</taxon>
        <taxon>Marchantiales</taxon>
        <taxon>Ricciaceae</taxon>
        <taxon>Riccia</taxon>
    </lineage>
</organism>
<evidence type="ECO:0008006" key="4">
    <source>
        <dbReference type="Google" id="ProtNLM"/>
    </source>
</evidence>
<feature type="region of interest" description="Disordered" evidence="1">
    <location>
        <begin position="132"/>
        <end position="151"/>
    </location>
</feature>
<evidence type="ECO:0000256" key="1">
    <source>
        <dbReference type="SAM" id="MobiDB-lite"/>
    </source>
</evidence>
<keyword evidence="3" id="KW-1185">Reference proteome</keyword>